<dbReference type="EMBL" id="SWAD01000020">
    <property type="protein sequence ID" value="TMQ77672.1"/>
    <property type="molecule type" value="Genomic_DNA"/>
</dbReference>
<comment type="caution">
    <text evidence="1">The sequence shown here is derived from an EMBL/GenBank/DDBJ whole genome shotgun (WGS) entry which is preliminary data.</text>
</comment>
<proteinExistence type="predicted"/>
<dbReference type="AlphaFoldDB" id="A0A5S4EQK8"/>
<organism evidence="1 2">
    <name type="scientific">Candidatus Accumulibacter phosphatis</name>
    <dbReference type="NCBI Taxonomy" id="327160"/>
    <lineage>
        <taxon>Bacteria</taxon>
        <taxon>Pseudomonadati</taxon>
        <taxon>Pseudomonadota</taxon>
        <taxon>Betaproteobacteria</taxon>
        <taxon>Candidatus Accumulibacter</taxon>
    </lineage>
</organism>
<accession>A0A5S4EQK8</accession>
<dbReference type="Proteomes" id="UP000306324">
    <property type="component" value="Unassembled WGS sequence"/>
</dbReference>
<sequence length="46" mass="4932">MQAALAQELPGVRAGIARQGRETVHAIIIKGGQDLAMIRALPCHLR</sequence>
<gene>
    <name evidence="1" type="ORF">ACCUM_2873</name>
</gene>
<reference evidence="1 2" key="1">
    <citation type="submission" date="2019-04" db="EMBL/GenBank/DDBJ databases">
        <title>A novel phosphate-accumulating bacterium identified in bioreactor for phosphate removal from wastewater.</title>
        <authorList>
            <person name="Kotlyarov R.Y."/>
            <person name="Beletsky A.V."/>
            <person name="Kallistova A.Y."/>
            <person name="Dorofeev A.G."/>
            <person name="Nikolaev Y.Y."/>
            <person name="Pimenov N.V."/>
            <person name="Ravin N.V."/>
            <person name="Mardanov A.V."/>
        </authorList>
    </citation>
    <scope>NUCLEOTIDE SEQUENCE [LARGE SCALE GENOMIC DNA]</scope>
    <source>
        <strain evidence="1 2">Bin19</strain>
    </source>
</reference>
<evidence type="ECO:0000313" key="2">
    <source>
        <dbReference type="Proteomes" id="UP000306324"/>
    </source>
</evidence>
<dbReference type="RefSeq" id="WP_171047251.1">
    <property type="nucleotide sequence ID" value="NZ_SWAD01000020.1"/>
</dbReference>
<name>A0A5S4EQK8_9PROT</name>
<keyword evidence="2" id="KW-1185">Reference proteome</keyword>
<protein>
    <submittedName>
        <fullName evidence="1">Uncharacterized protein</fullName>
    </submittedName>
</protein>
<evidence type="ECO:0000313" key="1">
    <source>
        <dbReference type="EMBL" id="TMQ77672.1"/>
    </source>
</evidence>